<organism evidence="1 2">
    <name type="scientific">Thiorhodovibrio frisius</name>
    <dbReference type="NCBI Taxonomy" id="631362"/>
    <lineage>
        <taxon>Bacteria</taxon>
        <taxon>Pseudomonadati</taxon>
        <taxon>Pseudomonadota</taxon>
        <taxon>Gammaproteobacteria</taxon>
        <taxon>Chromatiales</taxon>
        <taxon>Chromatiaceae</taxon>
        <taxon>Thiorhodovibrio</taxon>
    </lineage>
</organism>
<dbReference type="HOGENOM" id="CLU_046670_14_1_6"/>
<dbReference type="EMBL" id="JH603163">
    <property type="protein sequence ID" value="EIC23878.1"/>
    <property type="molecule type" value="Genomic_DNA"/>
</dbReference>
<proteinExistence type="predicted"/>
<dbReference type="AlphaFoldDB" id="H8YVD8"/>
<name>H8YVD8_9GAMM</name>
<protein>
    <submittedName>
        <fullName evidence="1">Phage regulatory protein Rha (Phage_pRha)</fullName>
    </submittedName>
</protein>
<keyword evidence="2" id="KW-1185">Reference proteome</keyword>
<sequence length="217" mass="24505">MGLMVLNASETFPLAMSSREIAELTGKTHGHVLRDIRKMLKNLYHLDDKPKLDQHKIQGVTIEKDDRGYIARIDLDKDHTLTLLTGYNDQARLRVVRRWQALEKTQVRPLSPAELMIAHGQALLAAERDQAEQAERIARLEQRVDLMGSDTGYRTITAYMKQNGIRLPISESRQKGMAAAKLARERGERIGSIPDERFGSVNSYPIDVLDEVFSLAG</sequence>
<evidence type="ECO:0000313" key="2">
    <source>
        <dbReference type="Proteomes" id="UP000002964"/>
    </source>
</evidence>
<gene>
    <name evidence="1" type="ORF">Thi970DRAFT_00009</name>
</gene>
<dbReference type="InterPro" id="IPR014054">
    <property type="entry name" value="Phage_regulatory_Rha"/>
</dbReference>
<accession>H8YVD8</accession>
<dbReference type="eggNOG" id="COG3646">
    <property type="taxonomic scope" value="Bacteria"/>
</dbReference>
<evidence type="ECO:0000313" key="1">
    <source>
        <dbReference type="EMBL" id="EIC23878.1"/>
    </source>
</evidence>
<dbReference type="Pfam" id="PF09669">
    <property type="entry name" value="Phage_pRha"/>
    <property type="match status" value="1"/>
</dbReference>
<reference evidence="1 2" key="2">
    <citation type="submission" date="2011-11" db="EMBL/GenBank/DDBJ databases">
        <authorList>
            <consortium name="US DOE Joint Genome Institute"/>
            <person name="Lucas S."/>
            <person name="Han J."/>
            <person name="Lapidus A."/>
            <person name="Cheng J.-F."/>
            <person name="Goodwin L."/>
            <person name="Pitluck S."/>
            <person name="Peters L."/>
            <person name="Ovchinnikova G."/>
            <person name="Zhang X."/>
            <person name="Detter J.C."/>
            <person name="Han C."/>
            <person name="Tapia R."/>
            <person name="Land M."/>
            <person name="Hauser L."/>
            <person name="Kyrpides N."/>
            <person name="Ivanova N."/>
            <person name="Pagani I."/>
            <person name="Vogl K."/>
            <person name="Liu Z."/>
            <person name="Overmann J."/>
            <person name="Frigaard N.-U."/>
            <person name="Bryant D."/>
            <person name="Woyke T."/>
        </authorList>
    </citation>
    <scope>NUCLEOTIDE SEQUENCE [LARGE SCALE GENOMIC DNA]</scope>
    <source>
        <strain evidence="1 2">970</strain>
    </source>
</reference>
<reference evidence="2" key="1">
    <citation type="submission" date="2011-06" db="EMBL/GenBank/DDBJ databases">
        <authorList>
            <consortium name="US DOE Joint Genome Institute (JGI-PGF)"/>
            <person name="Lucas S."/>
            <person name="Han J."/>
            <person name="Lapidus A."/>
            <person name="Cheng J.-F."/>
            <person name="Goodwin L."/>
            <person name="Pitluck S."/>
            <person name="Peters L."/>
            <person name="Land M.L."/>
            <person name="Hauser L."/>
            <person name="Vogl K."/>
            <person name="Liu Z."/>
            <person name="Overmann J."/>
            <person name="Frigaard N.-U."/>
            <person name="Bryant D.A."/>
            <person name="Woyke T.J."/>
        </authorList>
    </citation>
    <scope>NUCLEOTIDE SEQUENCE [LARGE SCALE GENOMIC DNA]</scope>
    <source>
        <strain evidence="2">970</strain>
    </source>
</reference>
<dbReference type="Proteomes" id="UP000002964">
    <property type="component" value="Unassembled WGS sequence"/>
</dbReference>
<dbReference type="STRING" id="631362.Thi970DRAFT_00009"/>